<keyword evidence="1" id="KW-0539">Nucleus</keyword>
<feature type="transmembrane region" description="Helical" evidence="3">
    <location>
        <begin position="21"/>
        <end position="38"/>
    </location>
</feature>
<feature type="transmembrane region" description="Helical" evidence="3">
    <location>
        <begin position="50"/>
        <end position="67"/>
    </location>
</feature>
<comment type="caution">
    <text evidence="5">The sequence shown here is derived from an EMBL/GenBank/DDBJ whole genome shotgun (WGS) entry which is preliminary data.</text>
</comment>
<dbReference type="VEuPathDB" id="TriTrypDB:TcCL_ESM03151"/>
<keyword evidence="3" id="KW-0472">Membrane</keyword>
<dbReference type="VEuPathDB" id="TriTrypDB:TcG_05385"/>
<evidence type="ECO:0000313" key="5">
    <source>
        <dbReference type="EMBL" id="PWU90336.1"/>
    </source>
</evidence>
<dbReference type="InterPro" id="IPR011989">
    <property type="entry name" value="ARM-like"/>
</dbReference>
<feature type="region of interest" description="Disordered" evidence="2">
    <location>
        <begin position="237"/>
        <end position="270"/>
    </location>
</feature>
<gene>
    <name evidence="5" type="ORF">C4B63_51g178</name>
</gene>
<feature type="compositionally biased region" description="Low complexity" evidence="2">
    <location>
        <begin position="1824"/>
        <end position="1842"/>
    </location>
</feature>
<keyword evidence="1" id="KW-0677">Repeat</keyword>
<dbReference type="InterPro" id="IPR024986">
    <property type="entry name" value="Nipped-B_C"/>
</dbReference>
<dbReference type="GO" id="GO:0010468">
    <property type="term" value="P:regulation of gene expression"/>
    <property type="evidence" value="ECO:0007669"/>
    <property type="project" value="InterPro"/>
</dbReference>
<dbReference type="VEuPathDB" id="TriTrypDB:TcCLB.506227.250"/>
<dbReference type="Gene3D" id="1.25.10.10">
    <property type="entry name" value="Leucine-rich Repeat Variant"/>
    <property type="match status" value="1"/>
</dbReference>
<feature type="transmembrane region" description="Helical" evidence="3">
    <location>
        <begin position="87"/>
        <end position="108"/>
    </location>
</feature>
<evidence type="ECO:0000256" key="1">
    <source>
        <dbReference type="RuleBase" id="RU364107"/>
    </source>
</evidence>
<dbReference type="GO" id="GO:0003682">
    <property type="term" value="F:chromatin binding"/>
    <property type="evidence" value="ECO:0007669"/>
    <property type="project" value="TreeGrafter"/>
</dbReference>
<dbReference type="GO" id="GO:0061775">
    <property type="term" value="F:cohesin loader activity"/>
    <property type="evidence" value="ECO:0007669"/>
    <property type="project" value="InterPro"/>
</dbReference>
<dbReference type="GO" id="GO:1990414">
    <property type="term" value="P:replication-born double-strand break repair via sister chromatid exchange"/>
    <property type="evidence" value="ECO:0007669"/>
    <property type="project" value="TreeGrafter"/>
</dbReference>
<dbReference type="VEuPathDB" id="TriTrypDB:ECC02_004283"/>
<dbReference type="GO" id="GO:0071169">
    <property type="term" value="P:establishment of protein localization to chromatin"/>
    <property type="evidence" value="ECO:0007669"/>
    <property type="project" value="TreeGrafter"/>
</dbReference>
<dbReference type="GO" id="GO:0140588">
    <property type="term" value="P:chromatin looping"/>
    <property type="evidence" value="ECO:0007669"/>
    <property type="project" value="InterPro"/>
</dbReference>
<keyword evidence="3" id="KW-0812">Transmembrane</keyword>
<dbReference type="VEuPathDB" id="TriTrypDB:BCY84_05168"/>
<feature type="compositionally biased region" description="Low complexity" evidence="2">
    <location>
        <begin position="1790"/>
        <end position="1803"/>
    </location>
</feature>
<evidence type="ECO:0000313" key="6">
    <source>
        <dbReference type="Proteomes" id="UP000246121"/>
    </source>
</evidence>
<dbReference type="PANTHER" id="PTHR21704">
    <property type="entry name" value="NIPPED-B-LIKE PROTEIN DELANGIN SCC2-RELATED"/>
    <property type="match status" value="1"/>
</dbReference>
<dbReference type="VEuPathDB" id="TriTrypDB:TcCLB.504089.14"/>
<feature type="region of interest" description="Disordered" evidence="2">
    <location>
        <begin position="1677"/>
        <end position="1697"/>
    </location>
</feature>
<protein>
    <recommendedName>
        <fullName evidence="1">Sister chromatid cohesion protein</fullName>
    </recommendedName>
</protein>
<dbReference type="VEuPathDB" id="TriTrypDB:C4B63_51g178"/>
<feature type="region of interest" description="Disordered" evidence="2">
    <location>
        <begin position="1354"/>
        <end position="1378"/>
    </location>
</feature>
<feature type="region of interest" description="Disordered" evidence="2">
    <location>
        <begin position="183"/>
        <end position="205"/>
    </location>
</feature>
<comment type="subcellular location">
    <subcellularLocation>
        <location evidence="1">Nucleus</location>
    </subcellularLocation>
</comment>
<dbReference type="VEuPathDB" id="TriTrypDB:TCDM_07760"/>
<reference evidence="5 6" key="1">
    <citation type="journal article" date="2018" name="Microb. Genom.">
        <title>Expanding an expanded genome: long-read sequencing of Trypanosoma cruzi.</title>
        <authorList>
            <person name="Berna L."/>
            <person name="Rodriguez M."/>
            <person name="Chiribao M.L."/>
            <person name="Parodi-Talice A."/>
            <person name="Pita S."/>
            <person name="Rijo G."/>
            <person name="Alvarez-Valin F."/>
            <person name="Robello C."/>
        </authorList>
    </citation>
    <scope>NUCLEOTIDE SEQUENCE [LARGE SCALE GENOMIC DNA]</scope>
    <source>
        <strain evidence="5 6">Dm28c</strain>
    </source>
</reference>
<dbReference type="Pfam" id="PF12830">
    <property type="entry name" value="Nipped-B_C"/>
    <property type="match status" value="1"/>
</dbReference>
<evidence type="ECO:0000256" key="3">
    <source>
        <dbReference type="SAM" id="Phobius"/>
    </source>
</evidence>
<sequence>MKGYRPLPRSSCKTRASLIRHWKSNCMQSALFCFHLLLLFQRRLQRNHSLLFFNYFFGLFIEFVWYIRARISIHKYINVFMDPSRVIFSFFFFYGHLFLMEGLGFFLMSSTHDAAVPLPPDILAAVDPLFEVLAAFPLPQLLTTSAPPELRGVACDTTQVPDDVIKNTVMKSTRTLMASSSYMTLRRSAERGEEDSDEKGTSQLSPLARRIHEGLLCIEIDHIHSISGMRNIEAPSKQARWAHNTERRMELRPRSALDSHDQKEGEAEARRVAKVPKLEPKPSLTAPVLLHNAEFSNAERKSEFSCSSTISDITEKGLQGAHSLESLLGVLSDAPQPFKNIPADRLTAFVSSLVALPEEDATSCTEFVVSVSVMQRALACCACIAHPSFEPSILAEDTVDHLITIMAALIRRIKKRHSAHAPDDASGETELECLRNMLNCFAVIVSDTRLNICVHGDLLRLEDLCFQCLFVITNTCGRQEVTNYAAYLLSHALYLYSALWNRLEKQRETTWVRFFPRLPHGENLLLRLHLLPSGVKTMALTPAVVAAAQSLPIVTGNNTKSSAEILQQQCCAWSNMFFQQFLLVDREEKKERDMCSTIALQFCEDLANMVGLPEYPVADMLLRSLLVSFAQYCLSSSATEGLRALFLDVVFSVSCVVFSATQQNVLHSALPDFSVLTDAQLREWRHLTHPGEATIDTELPLPDDEMRRALLYMALSHRVDDPAPHVAAASLQLRAAHIFTWALQDEARFPHAVLDPLLHRMHVADGGVSVDWGVLHACSAQLCAAFEKSLLSAMAKERLPSWLISVFQLREEQHIAGIEASRKKALQHMAKLARLHPPLLAKIWPIARRCVRDDNARVREAIIPLFLTLFSETCGSGDASSRVEETATEVVSSLLHLISDRSVAVVTRAITALDTILTDISFRRFLETSARGENLLTFTESKLLAMVASAKENRHQTCVMRLFLHRWVGQESVDIAAHHTRVRVAKELMRLTVTNMAYPYEVPESLHLVKLLRGMCRLTEGREMSGRTTKNLGVDSLELCAVMIGAAKVLWTEHQRLMPSPEAAAALAAINALAMACSEWIEPLLEVLAQILLQSITLPSPPSSPSSQAVEREAMGVTLLHVCRIFRTVLLAPRAPPLSLDTLARALTTLLSRYVGPHQQQILLSASGALTATITCGGEKLSQYANTKYLLLCYSLMNTYYVRTMSLISSLRTDPQSVAYTLRFLFLLSEFLRQYPEWRRHHQELTEETAVRGSGVPNQLALGDGICANVYAAVEQVLKECSEEAQKRTMVIALRVFASLCILQPNVFFYRCEPYLRCALDPAGDMLLQAQGLVLIRDFLKDEDARVEYAASTNAPVPLPSSSSPSSSPPERKRRKRDELHVEIAPCVDDQNSGMATWVLQKFHVQILQMCEISSVAVRQLAFEVLQLCTEGGLLPPSKYASALIVLAADPQNELIRKAAVDCMASQNKRYADIVAANAATGVVKAFDLHDACGVDVLRSAVLSDTDPEAVECVHAHLFTSFRKRHRDAFLSSLLRYFYQEGRAAQWLREHREKDGESARSPFPFLGHLAIVMAHIPYTQESDVLHVLDGCRTAVDLVGQSCLDFAEAQRSLLQPEKRSTHLAKRRKSDRWSEATAKPDISVELWLCFGILCILQLRAFLCNEYGLHRAKLRRLAMRRSGGDTHQAKPLTRREPQSAASVAFRQSIAAALQTVAPLWEGPSAGAAATNSRRRALEELCAALSRLMQEADMEAETDDNENVCGSRGSTQRRSRGSRGKHSAAAAEDEKQTGQRQYQQQLQQRQQRGLKQRRRRRMIEEEEEEENSSSSSSSGFSFFSTSSSSSDNFYGRSDCGSDGEGTCSTGRE</sequence>
<feature type="compositionally biased region" description="Basic residues" evidence="2">
    <location>
        <begin position="1767"/>
        <end position="1778"/>
    </location>
</feature>
<dbReference type="PANTHER" id="PTHR21704:SF18">
    <property type="entry name" value="NIPPED-B-LIKE PROTEIN"/>
    <property type="match status" value="1"/>
</dbReference>
<dbReference type="VEuPathDB" id="TriTrypDB:C3747_37g220"/>
<organism evidence="5 6">
    <name type="scientific">Trypanosoma cruzi</name>
    <dbReference type="NCBI Taxonomy" id="5693"/>
    <lineage>
        <taxon>Eukaryota</taxon>
        <taxon>Discoba</taxon>
        <taxon>Euglenozoa</taxon>
        <taxon>Kinetoplastea</taxon>
        <taxon>Metakinetoplastina</taxon>
        <taxon>Trypanosomatida</taxon>
        <taxon>Trypanosomatidae</taxon>
        <taxon>Trypanosoma</taxon>
        <taxon>Schizotrypanum</taxon>
    </lineage>
</organism>
<dbReference type="EMBL" id="PRFA01000051">
    <property type="protein sequence ID" value="PWU90336.1"/>
    <property type="molecule type" value="Genomic_DNA"/>
</dbReference>
<dbReference type="VEuPathDB" id="TriTrypDB:TCSYLVIO_002160"/>
<dbReference type="VEuPathDB" id="TriTrypDB:TcCL_Unassigned02834"/>
<name>A0A2V2V4B2_TRYCR</name>
<dbReference type="GO" id="GO:0034087">
    <property type="term" value="P:establishment of mitotic sister chromatid cohesion"/>
    <property type="evidence" value="ECO:0007669"/>
    <property type="project" value="TreeGrafter"/>
</dbReference>
<dbReference type="VEuPathDB" id="TriTrypDB:TcBrA4_0073410"/>
<keyword evidence="1" id="KW-0131">Cell cycle</keyword>
<evidence type="ECO:0000259" key="4">
    <source>
        <dbReference type="Pfam" id="PF12830"/>
    </source>
</evidence>
<feature type="compositionally biased region" description="Basic and acidic residues" evidence="2">
    <location>
        <begin position="1679"/>
        <end position="1694"/>
    </location>
</feature>
<proteinExistence type="inferred from homology"/>
<accession>A0A2V2V4B2</accession>
<feature type="compositionally biased region" description="Acidic residues" evidence="2">
    <location>
        <begin position="1749"/>
        <end position="1758"/>
    </location>
</feature>
<keyword evidence="3" id="KW-1133">Transmembrane helix</keyword>
<dbReference type="SUPFAM" id="SSF48371">
    <property type="entry name" value="ARM repeat"/>
    <property type="match status" value="1"/>
</dbReference>
<comment type="similarity">
    <text evidence="1">Belongs to the SCC2/Nipped-B family.</text>
</comment>
<dbReference type="VEuPathDB" id="TriTrypDB:C3747_200g4"/>
<dbReference type="GO" id="GO:0090694">
    <property type="term" value="C:Scc2-Scc4 cohesin loading complex"/>
    <property type="evidence" value="ECO:0007669"/>
    <property type="project" value="TreeGrafter"/>
</dbReference>
<feature type="region of interest" description="Disordered" evidence="2">
    <location>
        <begin position="1749"/>
        <end position="1864"/>
    </location>
</feature>
<feature type="domain" description="Sister chromatid cohesion C-terminal" evidence="4">
    <location>
        <begin position="1396"/>
        <end position="1592"/>
    </location>
</feature>
<evidence type="ECO:0000256" key="2">
    <source>
        <dbReference type="SAM" id="MobiDB-lite"/>
    </source>
</evidence>
<dbReference type="InterPro" id="IPR016024">
    <property type="entry name" value="ARM-type_fold"/>
</dbReference>
<dbReference type="VEuPathDB" id="TriTrypDB:Tc_MARK_1370"/>
<feature type="compositionally biased region" description="Basic and acidic residues" evidence="2">
    <location>
        <begin position="243"/>
        <end position="270"/>
    </location>
</feature>
<dbReference type="VEuPathDB" id="TriTrypDB:C3747_37g219"/>
<dbReference type="Proteomes" id="UP000246121">
    <property type="component" value="Unassembled WGS sequence"/>
</dbReference>
<feature type="compositionally biased region" description="Basic residues" evidence="2">
    <location>
        <begin position="1804"/>
        <end position="1813"/>
    </location>
</feature>
<dbReference type="InterPro" id="IPR033031">
    <property type="entry name" value="Scc2/Nipped-B"/>
</dbReference>
<dbReference type="VEuPathDB" id="TriTrypDB:TcYC6_0101600"/>